<dbReference type="FunFam" id="1.20.900.10:FF:000004">
    <property type="entry name" value="Rho guanine nucleotide exchange factor 2"/>
    <property type="match status" value="1"/>
</dbReference>
<dbReference type="Gene3D" id="3.30.60.20">
    <property type="match status" value="1"/>
</dbReference>
<dbReference type="CDD" id="cd00160">
    <property type="entry name" value="RhoGEF"/>
    <property type="match status" value="1"/>
</dbReference>
<keyword evidence="5" id="KW-0479">Metal-binding</keyword>
<dbReference type="PANTHER" id="PTHR13944">
    <property type="entry name" value="AGAP007712-PA"/>
    <property type="match status" value="1"/>
</dbReference>
<dbReference type="Gene3D" id="1.25.40.20">
    <property type="entry name" value="Ankyrin repeat-containing domain"/>
    <property type="match status" value="1"/>
</dbReference>
<reference evidence="14" key="1">
    <citation type="submission" date="2022-03" db="EMBL/GenBank/DDBJ databases">
        <authorList>
            <person name="Alioto T."/>
            <person name="Alioto T."/>
            <person name="Gomez Garrido J."/>
        </authorList>
    </citation>
    <scope>NUCLEOTIDE SEQUENCE</scope>
</reference>
<comment type="subcellular location">
    <subcellularLocation>
        <location evidence="1">Cytoplasm</location>
    </subcellularLocation>
</comment>
<dbReference type="InterPro" id="IPR046349">
    <property type="entry name" value="C1-like_sf"/>
</dbReference>
<dbReference type="InterPro" id="IPR011993">
    <property type="entry name" value="PH-like_dom_sf"/>
</dbReference>
<feature type="domain" description="Phorbol-ester/DAG-type" evidence="13">
    <location>
        <begin position="1637"/>
        <end position="1684"/>
    </location>
</feature>
<feature type="compositionally biased region" description="Polar residues" evidence="10">
    <location>
        <begin position="400"/>
        <end position="425"/>
    </location>
</feature>
<dbReference type="EMBL" id="OW240914">
    <property type="protein sequence ID" value="CAH2274299.1"/>
    <property type="molecule type" value="Genomic_DNA"/>
</dbReference>
<dbReference type="Gene3D" id="1.20.900.10">
    <property type="entry name" value="Dbl homology (DH) domain"/>
    <property type="match status" value="1"/>
</dbReference>
<dbReference type="GO" id="GO:0043123">
    <property type="term" value="P:positive regulation of canonical NF-kappaB signal transduction"/>
    <property type="evidence" value="ECO:0007669"/>
    <property type="project" value="TreeGrafter"/>
</dbReference>
<evidence type="ECO:0000256" key="5">
    <source>
        <dbReference type="ARBA" id="ARBA00022723"/>
    </source>
</evidence>
<feature type="compositionally biased region" description="Low complexity" evidence="10">
    <location>
        <begin position="1427"/>
        <end position="1441"/>
    </location>
</feature>
<dbReference type="PROSITE" id="PS50010">
    <property type="entry name" value="DH_2"/>
    <property type="match status" value="1"/>
</dbReference>
<feature type="region of interest" description="Disordered" evidence="10">
    <location>
        <begin position="1014"/>
        <end position="1087"/>
    </location>
</feature>
<keyword evidence="7" id="KW-0862">Zinc</keyword>
<dbReference type="PROSITE" id="PS00479">
    <property type="entry name" value="ZF_DAG_PE_1"/>
    <property type="match status" value="1"/>
</dbReference>
<feature type="compositionally biased region" description="Acidic residues" evidence="10">
    <location>
        <begin position="1345"/>
        <end position="1354"/>
    </location>
</feature>
<dbReference type="InterPro" id="IPR051632">
    <property type="entry name" value="Rho_GEF"/>
</dbReference>
<dbReference type="GO" id="GO:0005078">
    <property type="term" value="F:MAP-kinase scaffold activity"/>
    <property type="evidence" value="ECO:0007669"/>
    <property type="project" value="TreeGrafter"/>
</dbReference>
<feature type="compositionally biased region" description="Polar residues" evidence="10">
    <location>
        <begin position="1502"/>
        <end position="1517"/>
    </location>
</feature>
<dbReference type="InterPro" id="IPR002219">
    <property type="entry name" value="PKC_DAG/PE"/>
</dbReference>
<feature type="compositionally biased region" description="Low complexity" evidence="10">
    <location>
        <begin position="1053"/>
        <end position="1069"/>
    </location>
</feature>
<dbReference type="GO" id="GO:0005085">
    <property type="term" value="F:guanyl-nucleotide exchange factor activity"/>
    <property type="evidence" value="ECO:0007669"/>
    <property type="project" value="UniProtKB-KW"/>
</dbReference>
<evidence type="ECO:0000313" key="14">
    <source>
        <dbReference type="EMBL" id="CAH2274299.1"/>
    </source>
</evidence>
<feature type="region of interest" description="Disordered" evidence="10">
    <location>
        <begin position="448"/>
        <end position="471"/>
    </location>
</feature>
<dbReference type="InterPro" id="IPR036770">
    <property type="entry name" value="Ankyrin_rpt-contain_sf"/>
</dbReference>
<dbReference type="GO" id="GO:0016020">
    <property type="term" value="C:membrane"/>
    <property type="evidence" value="ECO:0007669"/>
    <property type="project" value="TreeGrafter"/>
</dbReference>
<feature type="region of interest" description="Disordered" evidence="10">
    <location>
        <begin position="2498"/>
        <end position="2629"/>
    </location>
</feature>
<dbReference type="SUPFAM" id="SSF50729">
    <property type="entry name" value="PH domain-like"/>
    <property type="match status" value="1"/>
</dbReference>
<dbReference type="InterPro" id="IPR041020">
    <property type="entry name" value="PH_16"/>
</dbReference>
<keyword evidence="6" id="KW-0863">Zinc-finger</keyword>
<dbReference type="Pfam" id="PF00621">
    <property type="entry name" value="RhoGEF"/>
    <property type="match status" value="1"/>
</dbReference>
<feature type="compositionally biased region" description="Polar residues" evidence="10">
    <location>
        <begin position="1595"/>
        <end position="1609"/>
    </location>
</feature>
<dbReference type="GO" id="GO:0015629">
    <property type="term" value="C:actin cytoskeleton"/>
    <property type="evidence" value="ECO:0007669"/>
    <property type="project" value="TreeGrafter"/>
</dbReference>
<dbReference type="GO" id="GO:0005737">
    <property type="term" value="C:cytoplasm"/>
    <property type="evidence" value="ECO:0007669"/>
    <property type="project" value="UniProtKB-SubCell"/>
</dbReference>
<feature type="coiled-coil region" evidence="9">
    <location>
        <begin position="2408"/>
        <end position="2435"/>
    </location>
</feature>
<feature type="region of interest" description="Disordered" evidence="10">
    <location>
        <begin position="1283"/>
        <end position="1525"/>
    </location>
</feature>
<evidence type="ECO:0000256" key="3">
    <source>
        <dbReference type="ARBA" id="ARBA00022553"/>
    </source>
</evidence>
<feature type="compositionally biased region" description="Low complexity" evidence="10">
    <location>
        <begin position="1557"/>
        <end position="1574"/>
    </location>
</feature>
<dbReference type="SMART" id="SM00233">
    <property type="entry name" value="PH"/>
    <property type="match status" value="1"/>
</dbReference>
<sequence>MKLNQQQAPLYGDCILTVRLTEEKELEDGDAVFYLLFAGSTLNHLTSTRKVNSETLETVTPGHDCCERVKLSLCASKNGFSVVVAEDSFDFVQDEAYDSAQFLAANAGNQQALIFARFLDRSRPSSGDVTVLDEKITLAFRHLHLPSSWNVLGETPVTKDDQLQETLMHFAARLGLCRLSKFLLEQPGGRRALNIQNSEGATPLSLAMDRGFLRLNHLLTEEETGQQDFCIEDSHIERLGEICVKHHCKLNVYTLTEKSEPEAQTDMEKKIEELRTYIQSHSNCPGVSVNTEMESVSEQTTDVCSIQHNVENSLVDKSMNSVSFLPRDSNDADTTNLILVEAFNKEDCKNEKSKENCTELNLLETLGGEVTVFSFESKNKDTETKEEEEGLVPIVEAETKSATSDRIQSSSTEPHTTGNHLSGGNPNEEIGMTSTAIVLDQEGLCERDSTSQEMITTKERSTLNPSVEEAKIQPSDLPQAIDANMGQAMSGYCTSNSNTIESQSCTENSDQEIVVTESLVNLLSDGDKTSVDDSNENSSQEIDLPLLPCSHSESLETTDFTKENGFTFIDVSGQVENQSNTEMPQEKCVDVLDESLDLTSESGFPHVVASSQNLEDLQLSKDFGPMLPPLPEPSPADVAEAECNVSVTESSEDITQNIRDTLDISESKPQMDFLEEEMEQTFKIVELNEPEIKTDSIQTANEENSATAELSCSSCLENTQYQETGVNQKTELEETDGSLITCGPEPCNRNNDNTEESTNSVPDVLNQSHTIPSTESCVAEVLQGIITEVETILSPVCVENKEQQIMPCVENVKLPSAGKPELLHDEINVCAEGKLNLDSDTPLLFNNNECLLNQEVLSEHSLLSNASTEMQESVVTTTCQLNNVSASQQQATTCEQDNKEEISNAVKIETNIHGAQDDVLCLSLLNQTEMPVSDINCQLPSEEGTKLCLDFKPCTSINNQAEPNESECTVSKGSAEMMVESKVEVTQAMSPNNILDLGTSCLVSSEKEELEDVVKDSSVAYDSDDEDSEIKVSRASLHPIAEESLPNEDYGDSDTSSQSSDNETSSSLSDSDKTLESDVDETSTAKQPVDSVDCLCTGEAAAVTVIKSPNGTPDGENIAVSRILPNAFTQSFDHLHDELNDVPDSGDVSGPLKDEDSGLDLSVNMEETAVHTIPDTNISENATVKAEDEVDFVKSLASSYKINRESCCPIDPCSHTDLLGSKQSNDTADCQQIVEDGLGTESSSRQMLTRDSVSDADLICVPPEILDEMVFTKLEEQSLCDATSSCSSTDDTTSLGRNSSRGSDISLPPGLNLKRHKDRHSLDSCCSSTVTASVEERESEHTEVSELEGEEMDSITEVSAASSRSKSSMRSLSPFRRHSWEPGKPSGSDTGINRRSSLRALGDVVRRPSAHRRSYSLEGLAGDAEDSQSPTSTLESSNSSSRNFRGRQNYEGEDRGSLVSLTEEEQESDQRSKRTFQQKDCERSHMRGLIYSSSAPPPHLTKSMSLSTISHPTTETQGRIRPKRRISFSFSISPLVPKSKHMFSIGSSSSDEESDSSRSLSITSSSLSQSISEESCNHLPPSPSRKEELKGGTKVSRTFSYLRNKMSSGKKTKEKEKEKTKEKDPKEKEKDKKTINGHLFSSMPIVAPITCNNCSKGFSGKDGYLCANCNSIVHKACRESYFTCTKFKMKNQKVLQANDTSSLPVVMRNKGSQPKERPRSAIVAPDENTFSALITTRRPQTLSISKSISTQNIAGVGCDESLLGTWKFLSQSTDSLHKICKVNESMESLIDEGMDLNEGQLMGDFEIDSKQLEAESWSQVVDSKFLRQHKKDVVKRQDVIYELMQTEMHHVRTLKIMSDVYSRGMMTELQFEQTMIDKMFPCLDDLLNIHSQYFQQILERKKESMVEKSDKNFVINRIGDILVNQFSGENAERMKKTYGKFCGHHNEAVNYYKDILSKEKRFQAFIKKKMSSGVVRRLGIPECILLVTQRITKYPVLLQRILQYTKENDVEHKDVAQSLNLVKDVITAVNSEVNEYEKEMRLHEIYSRTDSKSIQRMKSGQMFAKEDLKRWKLIRDGSVFLKSSAGRLKDVLAVLLSGILVFLQEKDQKYVFASLDQKSTVISLKKLIVREVAHEEKGLFLITMGVKDPEMVEVHASSKEERNSWIQTIQDTMNTMHKDEDEGVPSESEEERRILDTKTKELKDQLHLKDKQIITLLEEKHKIFQSLTDCFLNEDSPPSVTSRILFRANTEEAQRGEPVMKSAMKEVETLQTLVNKNLWGNVGQHIPSPADTDPSVGPISLPRRAETFGGFDSHQLSASKTGEKEDGEDTQDLRRTESDSVLKKGVNASLIFKRNSEQVLQSVTTLHSLLSTLHAVVLQQDSYIEDQKMHLSEKALTRTFSRPNSLIEQEKQRSLEKQRQDFANLQKQQAQHVEEKRKREREWDIREKELTERETRLAQREELASKGLQEMEHEKSELQSRKDEYQRDLERLRAAQKQLEKEREQFKKDMEGLSEKKRTDLNQVSTQHDKLSKVPSLPAGMESKWHSSGSPKQEPLETELSASPKRDSLLRTDSKQKGKTHFLWHGTNQTNKVSKPKDKKEKKKGKGGRSPTTDTHCVAGATPEEEIFC</sequence>
<dbReference type="PROSITE" id="PS50003">
    <property type="entry name" value="PH_DOMAIN"/>
    <property type="match status" value="1"/>
</dbReference>
<dbReference type="InterPro" id="IPR001849">
    <property type="entry name" value="PH_domain"/>
</dbReference>
<dbReference type="CDD" id="cd13392">
    <property type="entry name" value="PH_AKAP13"/>
    <property type="match status" value="1"/>
</dbReference>
<protein>
    <submittedName>
        <fullName evidence="14">A-kinase anchor 13 isoform X10</fullName>
    </submittedName>
</protein>
<evidence type="ECO:0000256" key="8">
    <source>
        <dbReference type="ARBA" id="ARBA00023054"/>
    </source>
</evidence>
<gene>
    <name evidence="14" type="ORF">PECUL_23A019659</name>
</gene>
<name>A0AAD1VY13_PELCU</name>
<feature type="domain" description="DH" evidence="12">
    <location>
        <begin position="1835"/>
        <end position="2032"/>
    </location>
</feature>
<dbReference type="GO" id="GO:0035023">
    <property type="term" value="P:regulation of Rho protein signal transduction"/>
    <property type="evidence" value="ECO:0007669"/>
    <property type="project" value="TreeGrafter"/>
</dbReference>
<feature type="compositionally biased region" description="Basic and acidic residues" evidence="10">
    <location>
        <begin position="2564"/>
        <end position="2576"/>
    </location>
</feature>
<evidence type="ECO:0000256" key="2">
    <source>
        <dbReference type="ARBA" id="ARBA00022490"/>
    </source>
</evidence>
<keyword evidence="2" id="KW-0963">Cytoplasm</keyword>
<dbReference type="PROSITE" id="PS50081">
    <property type="entry name" value="ZF_DAG_PE_2"/>
    <property type="match status" value="1"/>
</dbReference>
<dbReference type="GO" id="GO:0071875">
    <property type="term" value="P:adrenergic receptor signaling pathway"/>
    <property type="evidence" value="ECO:0007669"/>
    <property type="project" value="TreeGrafter"/>
</dbReference>
<evidence type="ECO:0000256" key="1">
    <source>
        <dbReference type="ARBA" id="ARBA00004496"/>
    </source>
</evidence>
<dbReference type="SUPFAM" id="SSF57889">
    <property type="entry name" value="Cysteine-rich domain"/>
    <property type="match status" value="1"/>
</dbReference>
<feature type="compositionally biased region" description="Low complexity" evidence="10">
    <location>
        <begin position="1283"/>
        <end position="1295"/>
    </location>
</feature>
<feature type="compositionally biased region" description="Basic and acidic residues" evidence="10">
    <location>
        <begin position="2498"/>
        <end position="2520"/>
    </location>
</feature>
<evidence type="ECO:0000256" key="6">
    <source>
        <dbReference type="ARBA" id="ARBA00022771"/>
    </source>
</evidence>
<feature type="region of interest" description="Disordered" evidence="10">
    <location>
        <begin position="2313"/>
        <end position="2339"/>
    </location>
</feature>
<dbReference type="Pfam" id="PF17838">
    <property type="entry name" value="PH_16"/>
    <property type="match status" value="1"/>
</dbReference>
<feature type="region of interest" description="Disordered" evidence="10">
    <location>
        <begin position="2463"/>
        <end position="2486"/>
    </location>
</feature>
<dbReference type="SUPFAM" id="SSF48403">
    <property type="entry name" value="Ankyrin repeat"/>
    <property type="match status" value="1"/>
</dbReference>
<feature type="compositionally biased region" description="Low complexity" evidence="10">
    <location>
        <begin position="1359"/>
        <end position="1373"/>
    </location>
</feature>
<keyword evidence="3" id="KW-0597">Phosphoprotein</keyword>
<accession>A0AAD1VY13</accession>
<proteinExistence type="predicted"/>
<feature type="compositionally biased region" description="Basic and acidic residues" evidence="10">
    <location>
        <begin position="448"/>
        <end position="461"/>
    </location>
</feature>
<feature type="compositionally biased region" description="Basic and acidic residues" evidence="10">
    <location>
        <begin position="1468"/>
        <end position="1485"/>
    </location>
</feature>
<evidence type="ECO:0000256" key="7">
    <source>
        <dbReference type="ARBA" id="ARBA00022833"/>
    </source>
</evidence>
<keyword evidence="4" id="KW-0344">Guanine-nucleotide releasing factor</keyword>
<evidence type="ECO:0000256" key="4">
    <source>
        <dbReference type="ARBA" id="ARBA00022658"/>
    </source>
</evidence>
<evidence type="ECO:0000313" key="15">
    <source>
        <dbReference type="Proteomes" id="UP001295444"/>
    </source>
</evidence>
<dbReference type="PANTHER" id="PTHR13944:SF18">
    <property type="entry name" value="A-KINASE ANCHOR PROTEIN 13"/>
    <property type="match status" value="1"/>
</dbReference>
<evidence type="ECO:0000256" key="9">
    <source>
        <dbReference type="SAM" id="Coils"/>
    </source>
</evidence>
<dbReference type="SUPFAM" id="SSF48065">
    <property type="entry name" value="DBL homology domain (DH-domain)"/>
    <property type="match status" value="1"/>
</dbReference>
<dbReference type="GO" id="GO:0008270">
    <property type="term" value="F:zinc ion binding"/>
    <property type="evidence" value="ECO:0007669"/>
    <property type="project" value="UniProtKB-KW"/>
</dbReference>
<evidence type="ECO:0000259" key="13">
    <source>
        <dbReference type="PROSITE" id="PS50081"/>
    </source>
</evidence>
<feature type="region of interest" description="Disordered" evidence="10">
    <location>
        <begin position="1540"/>
        <end position="1634"/>
    </location>
</feature>
<dbReference type="Gene3D" id="2.30.29.30">
    <property type="entry name" value="Pleckstrin-homology domain (PH domain)/Phosphotyrosine-binding domain (PTB)"/>
    <property type="match status" value="1"/>
</dbReference>
<keyword evidence="8 9" id="KW-0175">Coiled coil</keyword>
<keyword evidence="15" id="KW-1185">Reference proteome</keyword>
<dbReference type="Proteomes" id="UP001295444">
    <property type="component" value="Chromosome 03"/>
</dbReference>
<dbReference type="FunFam" id="2.30.29.30:FF:000021">
    <property type="entry name" value="Rho guanine nucleotide exchange factor 2"/>
    <property type="match status" value="1"/>
</dbReference>
<evidence type="ECO:0000259" key="11">
    <source>
        <dbReference type="PROSITE" id="PS50003"/>
    </source>
</evidence>
<dbReference type="InterPro" id="IPR000219">
    <property type="entry name" value="DH_dom"/>
</dbReference>
<dbReference type="InterPro" id="IPR035899">
    <property type="entry name" value="DBL_dom_sf"/>
</dbReference>
<dbReference type="SMART" id="SM00325">
    <property type="entry name" value="RhoGEF"/>
    <property type="match status" value="1"/>
</dbReference>
<organism evidence="14 15">
    <name type="scientific">Pelobates cultripes</name>
    <name type="common">Western spadefoot toad</name>
    <dbReference type="NCBI Taxonomy" id="61616"/>
    <lineage>
        <taxon>Eukaryota</taxon>
        <taxon>Metazoa</taxon>
        <taxon>Chordata</taxon>
        <taxon>Craniata</taxon>
        <taxon>Vertebrata</taxon>
        <taxon>Euteleostomi</taxon>
        <taxon>Amphibia</taxon>
        <taxon>Batrachia</taxon>
        <taxon>Anura</taxon>
        <taxon>Pelobatoidea</taxon>
        <taxon>Pelobatidae</taxon>
        <taxon>Pelobates</taxon>
    </lineage>
</organism>
<feature type="compositionally biased region" description="Basic and acidic residues" evidence="10">
    <location>
        <begin position="1334"/>
        <end position="1344"/>
    </location>
</feature>
<evidence type="ECO:0000259" key="12">
    <source>
        <dbReference type="PROSITE" id="PS50010"/>
    </source>
</evidence>
<feature type="compositionally biased region" description="Basic and acidic residues" evidence="10">
    <location>
        <begin position="1611"/>
        <end position="1634"/>
    </location>
</feature>
<feature type="domain" description="PH" evidence="11">
    <location>
        <begin position="2072"/>
        <end position="2174"/>
    </location>
</feature>
<feature type="region of interest" description="Disordered" evidence="10">
    <location>
        <begin position="395"/>
        <end position="430"/>
    </location>
</feature>
<evidence type="ECO:0000256" key="10">
    <source>
        <dbReference type="SAM" id="MobiDB-lite"/>
    </source>
</evidence>